<dbReference type="InterPro" id="IPR029063">
    <property type="entry name" value="SAM-dependent_MTases_sf"/>
</dbReference>
<evidence type="ECO:0000313" key="2">
    <source>
        <dbReference type="Proteomes" id="UP001259982"/>
    </source>
</evidence>
<sequence length="243" mass="27720">MQESALQEMSENEAGHWWFRARRAIISQLIARLIGLKRQVRLLEVGCGTGGNLSMLREFGQLEAIEPNDFARSYASRLSGLRIESGGLPGDLPVPDNTYDIVGLFDVLEHVENDLDALLAVNRKLSADGHLVITVPAYQWLWSNHDQTHHHYRRYTIARLKRVIQQADLEIEQIGYFNTLLFPIAALQRLLVRMCRRPLATDGNVPAWLNAVLFRVFATERHLISRLPMPFGLSVFAVARKRR</sequence>
<dbReference type="EMBL" id="JAVRHY010000021">
    <property type="protein sequence ID" value="MDT0619795.1"/>
    <property type="molecule type" value="Genomic_DNA"/>
</dbReference>
<proteinExistence type="predicted"/>
<gene>
    <name evidence="1" type="ORF">RM531_15080</name>
</gene>
<dbReference type="Gene3D" id="3.40.50.150">
    <property type="entry name" value="Vaccinia Virus protein VP39"/>
    <property type="match status" value="1"/>
</dbReference>
<evidence type="ECO:0000313" key="1">
    <source>
        <dbReference type="EMBL" id="MDT0619795.1"/>
    </source>
</evidence>
<dbReference type="Proteomes" id="UP001259982">
    <property type="component" value="Unassembled WGS sequence"/>
</dbReference>
<accession>A0ABU3BBG4</accession>
<dbReference type="CDD" id="cd02440">
    <property type="entry name" value="AdoMet_MTases"/>
    <property type="match status" value="1"/>
</dbReference>
<keyword evidence="1" id="KW-0808">Transferase</keyword>
<dbReference type="GO" id="GO:0008168">
    <property type="term" value="F:methyltransferase activity"/>
    <property type="evidence" value="ECO:0007669"/>
    <property type="project" value="UniProtKB-KW"/>
</dbReference>
<comment type="caution">
    <text evidence="1">The sequence shown here is derived from an EMBL/GenBank/DDBJ whole genome shotgun (WGS) entry which is preliminary data.</text>
</comment>
<keyword evidence="1" id="KW-0489">Methyltransferase</keyword>
<dbReference type="EC" id="2.1.1.-" evidence="1"/>
<protein>
    <submittedName>
        <fullName evidence="1">Class I SAM-dependent methyltransferase</fullName>
        <ecNumber evidence="1">2.1.1.-</ecNumber>
    </submittedName>
</protein>
<dbReference type="SUPFAM" id="SSF53335">
    <property type="entry name" value="S-adenosyl-L-methionine-dependent methyltransferases"/>
    <property type="match status" value="1"/>
</dbReference>
<keyword evidence="2" id="KW-1185">Reference proteome</keyword>
<name>A0ABU3BBG4_9GAMM</name>
<dbReference type="PANTHER" id="PTHR43861">
    <property type="entry name" value="TRANS-ACONITATE 2-METHYLTRANSFERASE-RELATED"/>
    <property type="match status" value="1"/>
</dbReference>
<organism evidence="1 2">
    <name type="scientific">Spectribacter acetivorans</name>
    <dbReference type="NCBI Taxonomy" id="3075603"/>
    <lineage>
        <taxon>Bacteria</taxon>
        <taxon>Pseudomonadati</taxon>
        <taxon>Pseudomonadota</taxon>
        <taxon>Gammaproteobacteria</taxon>
        <taxon>Salinisphaerales</taxon>
        <taxon>Salinisphaeraceae</taxon>
        <taxon>Spectribacter</taxon>
    </lineage>
</organism>
<dbReference type="Pfam" id="PF13489">
    <property type="entry name" value="Methyltransf_23"/>
    <property type="match status" value="1"/>
</dbReference>
<dbReference type="GO" id="GO:0032259">
    <property type="term" value="P:methylation"/>
    <property type="evidence" value="ECO:0007669"/>
    <property type="project" value="UniProtKB-KW"/>
</dbReference>
<dbReference type="RefSeq" id="WP_311660459.1">
    <property type="nucleotide sequence ID" value="NZ_JAVRHY010000021.1"/>
</dbReference>
<reference evidence="1 2" key="1">
    <citation type="submission" date="2023-09" db="EMBL/GenBank/DDBJ databases">
        <authorList>
            <person name="Rey-Velasco X."/>
        </authorList>
    </citation>
    <scope>NUCLEOTIDE SEQUENCE [LARGE SCALE GENOMIC DNA]</scope>
    <source>
        <strain evidence="1 2">P385</strain>
    </source>
</reference>